<protein>
    <submittedName>
        <fullName evidence="2">Uncharacterized protein</fullName>
    </submittedName>
</protein>
<feature type="region of interest" description="Disordered" evidence="1">
    <location>
        <begin position="96"/>
        <end position="117"/>
    </location>
</feature>
<dbReference type="EMBL" id="JAGMUU010000053">
    <property type="protein sequence ID" value="KAH7111924.1"/>
    <property type="molecule type" value="Genomic_DNA"/>
</dbReference>
<evidence type="ECO:0000313" key="2">
    <source>
        <dbReference type="EMBL" id="KAH7111924.1"/>
    </source>
</evidence>
<sequence>MPTGNYFGGRLSIPPGLGSPTYRYTGAHNAFRDSPVTLRPIPLPLCPSTLRMGQVRPEHCTSSVGQGSEPGWCVPSHAGRISISMAGSHLEPEIVQRPTSTAPETRPGPELQYKPGPRARCPRVLPASVPGTIAALALGPSRSRVGTWRRPNFAPTGSKNSLCRPWVPLSQARTWQ</sequence>
<evidence type="ECO:0000256" key="1">
    <source>
        <dbReference type="SAM" id="MobiDB-lite"/>
    </source>
</evidence>
<gene>
    <name evidence="2" type="ORF">B0J13DRAFT_534187</name>
</gene>
<dbReference type="AlphaFoldDB" id="A0A9P9D3G3"/>
<accession>A0A9P9D3G3</accession>
<evidence type="ECO:0000313" key="3">
    <source>
        <dbReference type="Proteomes" id="UP000717696"/>
    </source>
</evidence>
<name>A0A9P9D3G3_9HYPO</name>
<keyword evidence="3" id="KW-1185">Reference proteome</keyword>
<reference evidence="2" key="1">
    <citation type="journal article" date="2021" name="Nat. Commun.">
        <title>Genetic determinants of endophytism in the Arabidopsis root mycobiome.</title>
        <authorList>
            <person name="Mesny F."/>
            <person name="Miyauchi S."/>
            <person name="Thiergart T."/>
            <person name="Pickel B."/>
            <person name="Atanasova L."/>
            <person name="Karlsson M."/>
            <person name="Huettel B."/>
            <person name="Barry K.W."/>
            <person name="Haridas S."/>
            <person name="Chen C."/>
            <person name="Bauer D."/>
            <person name="Andreopoulos W."/>
            <person name="Pangilinan J."/>
            <person name="LaButti K."/>
            <person name="Riley R."/>
            <person name="Lipzen A."/>
            <person name="Clum A."/>
            <person name="Drula E."/>
            <person name="Henrissat B."/>
            <person name="Kohler A."/>
            <person name="Grigoriev I.V."/>
            <person name="Martin F.M."/>
            <person name="Hacquard S."/>
        </authorList>
    </citation>
    <scope>NUCLEOTIDE SEQUENCE</scope>
    <source>
        <strain evidence="2">MPI-CAGE-AT-0021</strain>
    </source>
</reference>
<comment type="caution">
    <text evidence="2">The sequence shown here is derived from an EMBL/GenBank/DDBJ whole genome shotgun (WGS) entry which is preliminary data.</text>
</comment>
<organism evidence="2 3">
    <name type="scientific">Dactylonectria estremocensis</name>
    <dbReference type="NCBI Taxonomy" id="1079267"/>
    <lineage>
        <taxon>Eukaryota</taxon>
        <taxon>Fungi</taxon>
        <taxon>Dikarya</taxon>
        <taxon>Ascomycota</taxon>
        <taxon>Pezizomycotina</taxon>
        <taxon>Sordariomycetes</taxon>
        <taxon>Hypocreomycetidae</taxon>
        <taxon>Hypocreales</taxon>
        <taxon>Nectriaceae</taxon>
        <taxon>Dactylonectria</taxon>
    </lineage>
</organism>
<proteinExistence type="predicted"/>
<dbReference type="Proteomes" id="UP000717696">
    <property type="component" value="Unassembled WGS sequence"/>
</dbReference>